<reference evidence="14 16" key="2">
    <citation type="submission" date="2016-10" db="EMBL/GenBank/DDBJ databases">
        <authorList>
            <person name="Varghese N."/>
            <person name="Submissions S."/>
        </authorList>
    </citation>
    <scope>NUCLEOTIDE SEQUENCE [LARGE SCALE GENOMIC DNA]</scope>
    <source>
        <strain evidence="14 16">JB1</strain>
    </source>
</reference>
<dbReference type="RefSeq" id="WP_039696910.1">
    <property type="nucleotide sequence ID" value="NZ_AUZH01000021.1"/>
</dbReference>
<dbReference type="GO" id="GO:0005886">
    <property type="term" value="C:plasma membrane"/>
    <property type="evidence" value="ECO:0007669"/>
    <property type="project" value="UniProtKB-SubCell"/>
</dbReference>
<keyword evidence="10 11" id="KW-0472">Membrane</keyword>
<dbReference type="InterPro" id="IPR036890">
    <property type="entry name" value="HATPase_C_sf"/>
</dbReference>
<comment type="subcellular location">
    <subcellularLocation>
        <location evidence="2">Cell membrane</location>
        <topology evidence="2">Multi-pass membrane protein</topology>
    </subcellularLocation>
</comment>
<gene>
    <name evidence="13" type="ORF">H702_06465</name>
    <name evidence="14" type="ORF">SAMN02910290_01825</name>
</gene>
<evidence type="ECO:0000313" key="16">
    <source>
        <dbReference type="Proteomes" id="UP000182793"/>
    </source>
</evidence>
<comment type="catalytic activity">
    <reaction evidence="1">
        <text>ATP + protein L-histidine = ADP + protein N-phospho-L-histidine.</text>
        <dbReference type="EC" id="2.7.13.3"/>
    </reaction>
</comment>
<keyword evidence="7 13" id="KW-0418">Kinase</keyword>
<comment type="caution">
    <text evidence="13">The sequence shown here is derived from an EMBL/GenBank/DDBJ whole genome shotgun (WGS) entry which is preliminary data.</text>
</comment>
<accession>A0A091CB01</accession>
<dbReference type="PROSITE" id="PS50109">
    <property type="entry name" value="HIS_KIN"/>
    <property type="match status" value="1"/>
</dbReference>
<dbReference type="Proteomes" id="UP000182793">
    <property type="component" value="Unassembled WGS sequence"/>
</dbReference>
<evidence type="ECO:0000313" key="13">
    <source>
        <dbReference type="EMBL" id="KFN87723.1"/>
    </source>
</evidence>
<dbReference type="InterPro" id="IPR050351">
    <property type="entry name" value="BphY/WalK/GraS-like"/>
</dbReference>
<evidence type="ECO:0000256" key="4">
    <source>
        <dbReference type="ARBA" id="ARBA00022475"/>
    </source>
</evidence>
<dbReference type="InterPro" id="IPR003594">
    <property type="entry name" value="HATPase_dom"/>
</dbReference>
<feature type="domain" description="Histidine kinase" evidence="12">
    <location>
        <begin position="117"/>
        <end position="315"/>
    </location>
</feature>
<evidence type="ECO:0000256" key="3">
    <source>
        <dbReference type="ARBA" id="ARBA00012438"/>
    </source>
</evidence>
<dbReference type="GO" id="GO:0004721">
    <property type="term" value="F:phosphoprotein phosphatase activity"/>
    <property type="evidence" value="ECO:0007669"/>
    <property type="project" value="TreeGrafter"/>
</dbReference>
<dbReference type="Pfam" id="PF02518">
    <property type="entry name" value="HATPase_c"/>
    <property type="match status" value="1"/>
</dbReference>
<dbReference type="EMBL" id="FOTG01000013">
    <property type="protein sequence ID" value="SFL44677.1"/>
    <property type="molecule type" value="Genomic_DNA"/>
</dbReference>
<evidence type="ECO:0000313" key="14">
    <source>
        <dbReference type="EMBL" id="SFL44677.1"/>
    </source>
</evidence>
<feature type="transmembrane region" description="Helical" evidence="11">
    <location>
        <begin position="12"/>
        <end position="30"/>
    </location>
</feature>
<dbReference type="AlphaFoldDB" id="A0A091CB01"/>
<dbReference type="GO" id="GO:0016036">
    <property type="term" value="P:cellular response to phosphate starvation"/>
    <property type="evidence" value="ECO:0007669"/>
    <property type="project" value="TreeGrafter"/>
</dbReference>
<feature type="transmembrane region" description="Helical" evidence="11">
    <location>
        <begin position="36"/>
        <end position="57"/>
    </location>
</feature>
<evidence type="ECO:0000256" key="1">
    <source>
        <dbReference type="ARBA" id="ARBA00000085"/>
    </source>
</evidence>
<evidence type="ECO:0000256" key="9">
    <source>
        <dbReference type="ARBA" id="ARBA00023012"/>
    </source>
</evidence>
<dbReference type="PANTHER" id="PTHR45453:SF2">
    <property type="entry name" value="HISTIDINE KINASE"/>
    <property type="match status" value="1"/>
</dbReference>
<evidence type="ECO:0000256" key="10">
    <source>
        <dbReference type="ARBA" id="ARBA00023136"/>
    </source>
</evidence>
<evidence type="ECO:0000313" key="15">
    <source>
        <dbReference type="Proteomes" id="UP000029382"/>
    </source>
</evidence>
<name>A0A091CB01_STREI</name>
<proteinExistence type="predicted"/>
<dbReference type="InterPro" id="IPR005467">
    <property type="entry name" value="His_kinase_dom"/>
</dbReference>
<organism evidence="13 15">
    <name type="scientific">Streptococcus equinus JB1</name>
    <dbReference type="NCBI Taxonomy" id="1294274"/>
    <lineage>
        <taxon>Bacteria</taxon>
        <taxon>Bacillati</taxon>
        <taxon>Bacillota</taxon>
        <taxon>Bacilli</taxon>
        <taxon>Lactobacillales</taxon>
        <taxon>Streptococcaceae</taxon>
        <taxon>Streptococcus</taxon>
    </lineage>
</organism>
<keyword evidence="9" id="KW-0902">Two-component regulatory system</keyword>
<keyword evidence="8 11" id="KW-1133">Transmembrane helix</keyword>
<evidence type="ECO:0000256" key="5">
    <source>
        <dbReference type="ARBA" id="ARBA00022679"/>
    </source>
</evidence>
<evidence type="ECO:0000256" key="7">
    <source>
        <dbReference type="ARBA" id="ARBA00022777"/>
    </source>
</evidence>
<keyword evidence="6 11" id="KW-0812">Transmembrane</keyword>
<evidence type="ECO:0000259" key="12">
    <source>
        <dbReference type="PROSITE" id="PS50109"/>
    </source>
</evidence>
<dbReference type="EMBL" id="AUZH01000021">
    <property type="protein sequence ID" value="KFN87723.1"/>
    <property type="molecule type" value="Genomic_DNA"/>
</dbReference>
<evidence type="ECO:0000256" key="6">
    <source>
        <dbReference type="ARBA" id="ARBA00022692"/>
    </source>
</evidence>
<keyword evidence="5" id="KW-0808">Transferase</keyword>
<keyword evidence="16" id="KW-1185">Reference proteome</keyword>
<dbReference type="Proteomes" id="UP000029382">
    <property type="component" value="Unassembled WGS sequence"/>
</dbReference>
<keyword evidence="4" id="KW-1003">Cell membrane</keyword>
<reference evidence="13 15" key="1">
    <citation type="journal article" date="2014" name="Genome Announc.">
        <title>Draft Genome Sequences of Streptococcus bovis Strains ATCC 33317 and JB1.</title>
        <authorList>
            <person name="Benahmed F.H."/>
            <person name="Gopinath G.R."/>
            <person name="Harbottle H."/>
            <person name="Cotta M.A."/>
            <person name="Luo Y."/>
            <person name="Henderson C."/>
            <person name="Teri P."/>
            <person name="Soppet D."/>
            <person name="Rasmussen M."/>
            <person name="Whitehead T.R."/>
            <person name="Davidson M."/>
        </authorList>
    </citation>
    <scope>NUCLEOTIDE SEQUENCE [LARGE SCALE GENOMIC DNA]</scope>
    <source>
        <strain evidence="13 15">JB1</strain>
    </source>
</reference>
<protein>
    <recommendedName>
        <fullName evidence="3">histidine kinase</fullName>
        <ecNumber evidence="3">2.7.13.3</ecNumber>
    </recommendedName>
</protein>
<dbReference type="Gene3D" id="3.30.565.10">
    <property type="entry name" value="Histidine kinase-like ATPase, C-terminal domain"/>
    <property type="match status" value="1"/>
</dbReference>
<dbReference type="PANTHER" id="PTHR45453">
    <property type="entry name" value="PHOSPHATE REGULON SENSOR PROTEIN PHOR"/>
    <property type="match status" value="1"/>
</dbReference>
<dbReference type="SMART" id="SM00387">
    <property type="entry name" value="HATPase_c"/>
    <property type="match status" value="1"/>
</dbReference>
<evidence type="ECO:0000256" key="8">
    <source>
        <dbReference type="ARBA" id="ARBA00022989"/>
    </source>
</evidence>
<dbReference type="EC" id="2.7.13.3" evidence="3"/>
<dbReference type="GO" id="GO:0000155">
    <property type="term" value="F:phosphorelay sensor kinase activity"/>
    <property type="evidence" value="ECO:0007669"/>
    <property type="project" value="TreeGrafter"/>
</dbReference>
<evidence type="ECO:0000256" key="2">
    <source>
        <dbReference type="ARBA" id="ARBA00004651"/>
    </source>
</evidence>
<sequence length="315" mass="36841">MIRQFFKEYGIWYLTYAILTISFFLTFMLFHLPVTYFRVSFSISITILIFISIWQYFKFKKKQLTLQQFIYVKELDDFNLPSEKAFKAIICKQKEAHASDLLTIQTQMEDTQNLIKMWSHQMKVPLSALSLMAQTNQLESKEVEQQLNRLQNYLDTLLNYLKFSQNKDDFRFEKLSVKNIVTSIIKKYRIPCLLKHLSVEVTGNWELNSDRKWVNFALTQLIDNAIKYSKEGGKIAIRISQSSIEISDDGIGILEEDLPRIFEEGFTGFNGHEHQKATGLGLYMTKQVLDSLNLDITIHSQIDQGTQVFITPKKR</sequence>
<evidence type="ECO:0000256" key="11">
    <source>
        <dbReference type="SAM" id="Phobius"/>
    </source>
</evidence>
<dbReference type="SUPFAM" id="SSF55874">
    <property type="entry name" value="ATPase domain of HSP90 chaperone/DNA topoisomerase II/histidine kinase"/>
    <property type="match status" value="1"/>
</dbReference>